<dbReference type="CDD" id="cd04301">
    <property type="entry name" value="NAT_SF"/>
    <property type="match status" value="1"/>
</dbReference>
<dbReference type="InterPro" id="IPR000182">
    <property type="entry name" value="GNAT_dom"/>
</dbReference>
<protein>
    <recommendedName>
        <fullName evidence="1">N-acetyltransferase domain-containing protein</fullName>
    </recommendedName>
</protein>
<organism evidence="2 3">
    <name type="scientific">Anaerocolumna aminovalerica</name>
    <dbReference type="NCBI Taxonomy" id="1527"/>
    <lineage>
        <taxon>Bacteria</taxon>
        <taxon>Bacillati</taxon>
        <taxon>Bacillota</taxon>
        <taxon>Clostridia</taxon>
        <taxon>Lachnospirales</taxon>
        <taxon>Lachnospiraceae</taxon>
        <taxon>Anaerocolumna</taxon>
    </lineage>
</organism>
<dbReference type="GO" id="GO:0016747">
    <property type="term" value="F:acyltransferase activity, transferring groups other than amino-acyl groups"/>
    <property type="evidence" value="ECO:0007669"/>
    <property type="project" value="InterPro"/>
</dbReference>
<dbReference type="OrthoDB" id="62792at2"/>
<dbReference type="InterPro" id="IPR016181">
    <property type="entry name" value="Acyl_CoA_acyltransferase"/>
</dbReference>
<dbReference type="STRING" id="1527.SAMN04489757_13320"/>
<feature type="domain" description="N-acetyltransferase" evidence="1">
    <location>
        <begin position="158"/>
        <end position="290"/>
    </location>
</feature>
<dbReference type="Pfam" id="PF00583">
    <property type="entry name" value="Acetyltransf_1"/>
    <property type="match status" value="1"/>
</dbReference>
<accession>A0A1I5HS40</accession>
<evidence type="ECO:0000313" key="2">
    <source>
        <dbReference type="EMBL" id="SFO50661.1"/>
    </source>
</evidence>
<evidence type="ECO:0000259" key="1">
    <source>
        <dbReference type="PROSITE" id="PS51186"/>
    </source>
</evidence>
<evidence type="ECO:0000313" key="3">
    <source>
        <dbReference type="Proteomes" id="UP000198806"/>
    </source>
</evidence>
<dbReference type="EMBL" id="FOWD01000033">
    <property type="protein sequence ID" value="SFO50661.1"/>
    <property type="molecule type" value="Genomic_DNA"/>
</dbReference>
<sequence length="290" mass="34474">MSVKQRRYNILEDFDKVSNFLIDNYSIKKLNGYLLQPFWEYAHTNPFFNHKMTHRFGIWEDDYKVVAIVCYETDLGECFLFASERYEYLYEDMLKYAEEELSIQSQNKRKLRIWITDKQKVLFNMLVLGNYSKVDKRPITIYKYDKGFKEYILPEGYSVLSLEDEKDIKKMQHCLWKGMELSNKPEDCNMFNHSRLHFRKDLSTIIKAPNGEYACFAGMWLDSKNHYGYLKPLATSPEYRRLGLASVALMEAMKKTTYFGATYCFGGSNEFFSSMGFEVLGYREGWEKTW</sequence>
<dbReference type="Proteomes" id="UP000198806">
    <property type="component" value="Unassembled WGS sequence"/>
</dbReference>
<dbReference type="RefSeq" id="WP_091687807.1">
    <property type="nucleotide sequence ID" value="NZ_BAABFM010000005.1"/>
</dbReference>
<dbReference type="AlphaFoldDB" id="A0A1I5HS40"/>
<reference evidence="2 3" key="1">
    <citation type="submission" date="2016-10" db="EMBL/GenBank/DDBJ databases">
        <authorList>
            <person name="de Groot N.N."/>
        </authorList>
    </citation>
    <scope>NUCLEOTIDE SEQUENCE [LARGE SCALE GENOMIC DNA]</scope>
    <source>
        <strain evidence="2 3">DSM 1283</strain>
    </source>
</reference>
<dbReference type="Gene3D" id="3.40.630.30">
    <property type="match status" value="1"/>
</dbReference>
<dbReference type="SUPFAM" id="SSF55729">
    <property type="entry name" value="Acyl-CoA N-acyltransferases (Nat)"/>
    <property type="match status" value="1"/>
</dbReference>
<keyword evidence="3" id="KW-1185">Reference proteome</keyword>
<name>A0A1I5HS40_9FIRM</name>
<dbReference type="PROSITE" id="PS51186">
    <property type="entry name" value="GNAT"/>
    <property type="match status" value="1"/>
</dbReference>
<proteinExistence type="predicted"/>
<gene>
    <name evidence="2" type="ORF">SAMN04489757_13320</name>
</gene>